<dbReference type="EMBL" id="FZQP02000385">
    <property type="protein sequence ID" value="VVC88771.1"/>
    <property type="molecule type" value="Genomic_DNA"/>
</dbReference>
<organism evidence="1 2">
    <name type="scientific">Leptidea sinapis</name>
    <dbReference type="NCBI Taxonomy" id="189913"/>
    <lineage>
        <taxon>Eukaryota</taxon>
        <taxon>Metazoa</taxon>
        <taxon>Ecdysozoa</taxon>
        <taxon>Arthropoda</taxon>
        <taxon>Hexapoda</taxon>
        <taxon>Insecta</taxon>
        <taxon>Pterygota</taxon>
        <taxon>Neoptera</taxon>
        <taxon>Endopterygota</taxon>
        <taxon>Lepidoptera</taxon>
        <taxon>Glossata</taxon>
        <taxon>Ditrysia</taxon>
        <taxon>Papilionoidea</taxon>
        <taxon>Pieridae</taxon>
        <taxon>Dismorphiinae</taxon>
        <taxon>Leptidea</taxon>
    </lineage>
</organism>
<keyword evidence="2" id="KW-1185">Reference proteome</keyword>
<accession>A0A5E4PUS6</accession>
<sequence>MTKVVQAVLQIFIRNIWFVISIAKTPGVTYSRLSLQNTKGRQYKYSNPQHSLAAIKYLTVIFWV</sequence>
<reference evidence="1 2" key="1">
    <citation type="submission" date="2017-07" db="EMBL/GenBank/DDBJ databases">
        <authorList>
            <person name="Talla V."/>
            <person name="Backstrom N."/>
        </authorList>
    </citation>
    <scope>NUCLEOTIDE SEQUENCE [LARGE SCALE GENOMIC DNA]</scope>
</reference>
<protein>
    <submittedName>
        <fullName evidence="1">Uncharacterized protein</fullName>
    </submittedName>
</protein>
<evidence type="ECO:0000313" key="2">
    <source>
        <dbReference type="Proteomes" id="UP000324832"/>
    </source>
</evidence>
<proteinExistence type="predicted"/>
<name>A0A5E4PUS6_9NEOP</name>
<dbReference type="AlphaFoldDB" id="A0A5E4PUS6"/>
<gene>
    <name evidence="1" type="ORF">LSINAPIS_LOCUS2055</name>
</gene>
<evidence type="ECO:0000313" key="1">
    <source>
        <dbReference type="EMBL" id="VVC88771.1"/>
    </source>
</evidence>
<dbReference type="Proteomes" id="UP000324832">
    <property type="component" value="Unassembled WGS sequence"/>
</dbReference>